<dbReference type="InterPro" id="IPR042274">
    <property type="entry name" value="YycH/YycI_2"/>
</dbReference>
<comment type="caution">
    <text evidence="3">The sequence shown here is derived from an EMBL/GenBank/DDBJ whole genome shotgun (WGS) entry which is preliminary data.</text>
</comment>
<dbReference type="Proteomes" id="UP001418796">
    <property type="component" value="Unassembled WGS sequence"/>
</dbReference>
<feature type="domain" description="Regulatory protein YycH" evidence="2">
    <location>
        <begin position="7"/>
        <end position="433"/>
    </location>
</feature>
<protein>
    <submittedName>
        <fullName evidence="3">Two-component system activity regulator YycH</fullName>
    </submittedName>
</protein>
<evidence type="ECO:0000259" key="2">
    <source>
        <dbReference type="Pfam" id="PF07435"/>
    </source>
</evidence>
<dbReference type="EMBL" id="JBCITK010000001">
    <property type="protein sequence ID" value="MEN0645460.1"/>
    <property type="molecule type" value="Genomic_DNA"/>
</dbReference>
<proteinExistence type="predicted"/>
<name>A0ABU9VNH1_9BACI</name>
<dbReference type="InterPro" id="IPR009996">
    <property type="entry name" value="YycH"/>
</dbReference>
<gene>
    <name evidence="3" type="primary">yycH</name>
    <name evidence="3" type="ORF">MKY91_20030</name>
</gene>
<dbReference type="Gene3D" id="3.10.450.310">
    <property type="match status" value="1"/>
</dbReference>
<feature type="transmembrane region" description="Helical" evidence="1">
    <location>
        <begin position="12"/>
        <end position="31"/>
    </location>
</feature>
<keyword evidence="4" id="KW-1185">Reference proteome</keyword>
<evidence type="ECO:0000256" key="1">
    <source>
        <dbReference type="SAM" id="Phobius"/>
    </source>
</evidence>
<dbReference type="Pfam" id="PF07435">
    <property type="entry name" value="YycH"/>
    <property type="match status" value="1"/>
</dbReference>
<accession>A0ABU9VNH1</accession>
<evidence type="ECO:0000313" key="4">
    <source>
        <dbReference type="Proteomes" id="UP001418796"/>
    </source>
</evidence>
<reference evidence="3 4" key="1">
    <citation type="submission" date="2024-03" db="EMBL/GenBank/DDBJ databases">
        <title>Bacilli Hybrid Assemblies.</title>
        <authorList>
            <person name="Kovac J."/>
        </authorList>
    </citation>
    <scope>NUCLEOTIDE SEQUENCE [LARGE SCALE GENOMIC DNA]</scope>
    <source>
        <strain evidence="3 4">FSL R7-0666</strain>
    </source>
</reference>
<dbReference type="Gene3D" id="3.30.310.160">
    <property type="entry name" value="YycH protein, domain 2"/>
    <property type="match status" value="1"/>
</dbReference>
<keyword evidence="1" id="KW-0812">Transmembrane</keyword>
<keyword evidence="1" id="KW-0472">Membrane</keyword>
<dbReference type="CDD" id="cd15787">
    <property type="entry name" value="YycH_N"/>
    <property type="match status" value="1"/>
</dbReference>
<sequence>MRGLYYERLKTWLLVFLVLLSLVLTYFLWTYKPDLMEQDSEAVEVNEIGEEKSIQDVIRPSKIVKHQFGESFMVLETDDLFDEIYQTLLNADLYETNAFPQTDVTTGIEFVFPDRIPMGMFMSLFSQDRQEDEFPLRGVDRVLLYEDEPDNGVKLQVYSSGDKAPFEIPTSFQASDLQRFLDDDTAVPAITVNEPNTDSYILNQENIYIPSGEIAYARQQYSTERVPADDITKTLFPDPQTVRNYRQSNGEFTYTDGTRILNLRDNENFMTYRNSSISDSTNSSTSSIPQTSFDYINNHHGWTNDYVLSRWRESNERESAVYRLFVNNLPVFNFKNSRDSMTIQVEKSGTQTTSYERPLLKLDPTPIDEQNIELQSGVSVLEKLEAAENLDLTNVQDVRVGYEMIDQDNQRGLVTFEPAWYVFTSNSNGWQKVPAEGGANELE</sequence>
<evidence type="ECO:0000313" key="3">
    <source>
        <dbReference type="EMBL" id="MEN0645460.1"/>
    </source>
</evidence>
<dbReference type="RefSeq" id="WP_343132033.1">
    <property type="nucleotide sequence ID" value="NZ_JBCITK010000001.1"/>
</dbReference>
<keyword evidence="1" id="KW-1133">Transmembrane helix</keyword>
<organism evidence="3 4">
    <name type="scientific">Alkalicoccobacillus gibsonii</name>
    <dbReference type="NCBI Taxonomy" id="79881"/>
    <lineage>
        <taxon>Bacteria</taxon>
        <taxon>Bacillati</taxon>
        <taxon>Bacillota</taxon>
        <taxon>Bacilli</taxon>
        <taxon>Bacillales</taxon>
        <taxon>Bacillaceae</taxon>
        <taxon>Alkalicoccobacillus</taxon>
    </lineage>
</organism>